<dbReference type="Pfam" id="PF07589">
    <property type="entry name" value="PEP-CTERM"/>
    <property type="match status" value="1"/>
</dbReference>
<evidence type="ECO:0000313" key="3">
    <source>
        <dbReference type="EMBL" id="OBV36913.1"/>
    </source>
</evidence>
<dbReference type="Proteomes" id="UP000092713">
    <property type="component" value="Unassembled WGS sequence"/>
</dbReference>
<feature type="signal peptide" evidence="1">
    <location>
        <begin position="1"/>
        <end position="22"/>
    </location>
</feature>
<comment type="caution">
    <text evidence="3">The sequence shown here is derived from an EMBL/GenBank/DDBJ whole genome shotgun (WGS) entry which is preliminary data.</text>
</comment>
<dbReference type="InterPro" id="IPR013424">
    <property type="entry name" value="Ice-binding_C"/>
</dbReference>
<evidence type="ECO:0000256" key="1">
    <source>
        <dbReference type="SAM" id="SignalP"/>
    </source>
</evidence>
<gene>
    <name evidence="3" type="ORF">ASR47_1001391</name>
</gene>
<dbReference type="EMBL" id="LOCQ01000062">
    <property type="protein sequence ID" value="OBV36913.1"/>
    <property type="molecule type" value="Genomic_DNA"/>
</dbReference>
<sequence>MKNLPKFALSLIAVAAFAHANASTVTVSTGYSTAGAQKNADAYKAVVDAAVARPGVGYGSKTVASYNSLDSSSLFGSSTNIAFRSTIDFGVTAAQAGSWSFRTGVDFSQGGALFLDGVALDVGANDMWWNGNYNNSNGFLSGGSIVAAGNHTLSIYGLESCCDGYQQAQFKAGNSSFASFSSTDGLASVSPVPQPSTYAMLLVGLGLLAFTGRSSAEPVKFQA</sequence>
<dbReference type="NCBIfam" id="NF038118">
    <property type="entry name" value="PEP_CTERM_CCXG"/>
    <property type="match status" value="1"/>
</dbReference>
<protein>
    <submittedName>
        <fullName evidence="3">PEP-CTERM protein-sorting domain-containing protein</fullName>
    </submittedName>
</protein>
<feature type="domain" description="Ice-binding protein C-terminal" evidence="2">
    <location>
        <begin position="191"/>
        <end position="213"/>
    </location>
</feature>
<dbReference type="STRING" id="1747903.ASR47_1001391"/>
<dbReference type="AlphaFoldDB" id="A0A1A7BXS3"/>
<evidence type="ECO:0000259" key="2">
    <source>
        <dbReference type="Pfam" id="PF07589"/>
    </source>
</evidence>
<evidence type="ECO:0000313" key="4">
    <source>
        <dbReference type="Proteomes" id="UP000092713"/>
    </source>
</evidence>
<name>A0A1A7BXS3_9BURK</name>
<feature type="chain" id="PRO_5008355416" evidence="1">
    <location>
        <begin position="23"/>
        <end position="223"/>
    </location>
</feature>
<keyword evidence="4" id="KW-1185">Reference proteome</keyword>
<organism evidence="3 4">
    <name type="scientific">Janthinobacterium psychrotolerans</name>
    <dbReference type="NCBI Taxonomy" id="1747903"/>
    <lineage>
        <taxon>Bacteria</taxon>
        <taxon>Pseudomonadati</taxon>
        <taxon>Pseudomonadota</taxon>
        <taxon>Betaproteobacteria</taxon>
        <taxon>Burkholderiales</taxon>
        <taxon>Oxalobacteraceae</taxon>
        <taxon>Janthinobacterium</taxon>
    </lineage>
</organism>
<proteinExistence type="predicted"/>
<dbReference type="RefSeq" id="WP_065310677.1">
    <property type="nucleotide sequence ID" value="NZ_LOCQ01000062.1"/>
</dbReference>
<reference evidence="3 4" key="1">
    <citation type="submission" date="2016-04" db="EMBL/GenBank/DDBJ databases">
        <title>Draft genome sequence of Janthinobacterium psychrotolerans sp. nov., isolated from freshwater sediments in Denmark.</title>
        <authorList>
            <person name="Gong X."/>
            <person name="Skrivergaard S."/>
            <person name="Korsgaard B.S."/>
            <person name="Schreiber L."/>
            <person name="Marshall I.P."/>
            <person name="Finster K."/>
            <person name="Schramm A."/>
        </authorList>
    </citation>
    <scope>NUCLEOTIDE SEQUENCE [LARGE SCALE GENOMIC DNA]</scope>
    <source>
        <strain evidence="3 4">S3-2</strain>
    </source>
</reference>
<keyword evidence="1" id="KW-0732">Signal</keyword>
<accession>A0A1A7BXS3</accession>
<dbReference type="OrthoDB" id="8751508at2"/>